<protein>
    <submittedName>
        <fullName evidence="1">Unannotated protein</fullName>
    </submittedName>
</protein>
<organism evidence="1">
    <name type="scientific">freshwater metagenome</name>
    <dbReference type="NCBI Taxonomy" id="449393"/>
    <lineage>
        <taxon>unclassified sequences</taxon>
        <taxon>metagenomes</taxon>
        <taxon>ecological metagenomes</taxon>
    </lineage>
</organism>
<accession>A0A6J6IKY1</accession>
<proteinExistence type="predicted"/>
<dbReference type="Pfam" id="PF03437">
    <property type="entry name" value="BtpA"/>
    <property type="match status" value="1"/>
</dbReference>
<dbReference type="PANTHER" id="PTHR21381">
    <property type="entry name" value="ZGC:162297"/>
    <property type="match status" value="1"/>
</dbReference>
<sequence>MSRLLDSFKSEIPIFAMLHHKGDDTVDIQARARHEIDVLWAAGIDAVIVENYFGGVDDVIATCEYLRAERPDVVFGINVLNDDAEAFRIARTFGARFVQLDSVAGHLPPSEDRKYSDWLESERAASDLLVLGGVRFKYQPVKSGRSLEEDLLLGVGRCDAVVVTGEGTAITTPHAKTLEFRRIVGEEFPLVIGAGVTPSSAEADLADADALVVGSALKDTYADTGDVDEVHTRELVDAIRALEARTGSITAGGAR</sequence>
<evidence type="ECO:0000313" key="1">
    <source>
        <dbReference type="EMBL" id="CAB4625187.1"/>
    </source>
</evidence>
<dbReference type="InterPro" id="IPR005137">
    <property type="entry name" value="BtpA"/>
</dbReference>
<dbReference type="EMBL" id="CAFBLO010000025">
    <property type="protein sequence ID" value="CAB4863897.1"/>
    <property type="molecule type" value="Genomic_DNA"/>
</dbReference>
<gene>
    <name evidence="1" type="ORF">UFOPK1961_00401</name>
    <name evidence="2" type="ORF">UFOPK3364_00398</name>
</gene>
<reference evidence="1" key="1">
    <citation type="submission" date="2020-05" db="EMBL/GenBank/DDBJ databases">
        <authorList>
            <person name="Chiriac C."/>
            <person name="Salcher M."/>
            <person name="Ghai R."/>
            <person name="Kavagutti S V."/>
        </authorList>
    </citation>
    <scope>NUCLEOTIDE SEQUENCE</scope>
</reference>
<dbReference type="AlphaFoldDB" id="A0A6J6IKY1"/>
<dbReference type="PANTHER" id="PTHR21381:SF3">
    <property type="entry name" value="SGC REGION PROTEIN SGCQ-RELATED"/>
    <property type="match status" value="1"/>
</dbReference>
<name>A0A6J6IKY1_9ZZZZ</name>
<dbReference type="SUPFAM" id="SSF51395">
    <property type="entry name" value="FMN-linked oxidoreductases"/>
    <property type="match status" value="1"/>
</dbReference>
<dbReference type="EMBL" id="CAEZVJ010000030">
    <property type="protein sequence ID" value="CAB4625187.1"/>
    <property type="molecule type" value="Genomic_DNA"/>
</dbReference>
<evidence type="ECO:0000313" key="2">
    <source>
        <dbReference type="EMBL" id="CAB4863897.1"/>
    </source>
</evidence>